<comment type="caution">
    <text evidence="2">The sequence shown here is derived from an EMBL/GenBank/DDBJ whole genome shotgun (WGS) entry which is preliminary data.</text>
</comment>
<organism evidence="2 3">
    <name type="scientific">Acidianus hospitalis</name>
    <dbReference type="NCBI Taxonomy" id="563177"/>
    <lineage>
        <taxon>Archaea</taxon>
        <taxon>Thermoproteota</taxon>
        <taxon>Thermoprotei</taxon>
        <taxon>Sulfolobales</taxon>
        <taxon>Sulfolobaceae</taxon>
        <taxon>Acidianus</taxon>
    </lineage>
</organism>
<reference evidence="2 3" key="1">
    <citation type="journal article" date="2015" name="Appl. Environ. Microbiol.">
        <title>Nanoarchaeota, Their Sulfolobales Host, and Nanoarchaeota Virus Distribution across Yellowstone National Park Hot Springs.</title>
        <authorList>
            <person name="Munson-McGee J.H."/>
            <person name="Field E.K."/>
            <person name="Bateson M."/>
            <person name="Rooney C."/>
            <person name="Stepanauskas R."/>
            <person name="Young M.J."/>
        </authorList>
    </citation>
    <scope>NUCLEOTIDE SEQUENCE [LARGE SCALE GENOMIC DNA]</scope>
    <source>
        <strain evidence="2">SCGC AC-742_N10</strain>
    </source>
</reference>
<proteinExistence type="predicted"/>
<evidence type="ECO:0000313" key="2">
    <source>
        <dbReference type="EMBL" id="PVU74388.1"/>
    </source>
</evidence>
<evidence type="ECO:0000313" key="3">
    <source>
        <dbReference type="Proteomes" id="UP000245638"/>
    </source>
</evidence>
<dbReference type="AlphaFoldDB" id="A0A2T9X2R0"/>
<dbReference type="Proteomes" id="UP000245638">
    <property type="component" value="Unassembled WGS sequence"/>
</dbReference>
<name>A0A2T9X2R0_9CREN</name>
<dbReference type="RefSeq" id="WP_013775734.1">
    <property type="nucleotide sequence ID" value="NC_015518.1"/>
</dbReference>
<feature type="coiled-coil region" evidence="1">
    <location>
        <begin position="117"/>
        <end position="151"/>
    </location>
</feature>
<dbReference type="Pfam" id="PF10015">
    <property type="entry name" value="ThermoDBP-RP_arch"/>
    <property type="match status" value="1"/>
</dbReference>
<dbReference type="EMBL" id="QEFD01000219">
    <property type="protein sequence ID" value="PVU74388.1"/>
    <property type="molecule type" value="Genomic_DNA"/>
</dbReference>
<protein>
    <submittedName>
        <fullName evidence="2">DUF2258 domain-containing protein</fullName>
    </submittedName>
</protein>
<dbReference type="InterPro" id="IPR017140">
    <property type="entry name" value="ThermoDBP-RPs_arc"/>
</dbReference>
<accession>A0A2T9X2R0</accession>
<dbReference type="OMA" id="KIEWFVP"/>
<evidence type="ECO:0000256" key="1">
    <source>
        <dbReference type="SAM" id="Coils"/>
    </source>
</evidence>
<sequence length="153" mass="17995">MSEAQRDIERAEEYEETTPRTSVLGENKFELSTGLIIAARYADKLRRVALVSLSKMVPRDIIIRDVSEFNKNLYDKIVNQMKIDKLDVIKLVVSVRYDKSQNKLIFEDTKIIRYYTEEECKKQYESVIQENEKLKKEIDEIRKKLSDLLGSVQ</sequence>
<keyword evidence="1" id="KW-0175">Coiled coil</keyword>
<gene>
    <name evidence="2" type="ORF">DDW13_07690</name>
</gene>